<dbReference type="InterPro" id="IPR042183">
    <property type="entry name" value="MmgE/PrpD_sf_1"/>
</dbReference>
<dbReference type="Gene3D" id="3.30.1330.120">
    <property type="entry name" value="2-methylcitrate dehydratase PrpD"/>
    <property type="match status" value="1"/>
</dbReference>
<dbReference type="Pfam" id="PF19305">
    <property type="entry name" value="MmgE_PrpD_C"/>
    <property type="match status" value="1"/>
</dbReference>
<name>A0ABY8A3M7_9ACTN</name>
<dbReference type="SUPFAM" id="SSF103378">
    <property type="entry name" value="2-methylcitrate dehydratase PrpD"/>
    <property type="match status" value="1"/>
</dbReference>
<dbReference type="EMBL" id="CP095749">
    <property type="protein sequence ID" value="WEB39563.1"/>
    <property type="molecule type" value="Genomic_DNA"/>
</dbReference>
<dbReference type="InterPro" id="IPR005656">
    <property type="entry name" value="MmgE_PrpD"/>
</dbReference>
<sequence length="480" mass="50341">MTDHSGTGSASVLELLGTRIAGVRHQDLTHHGHTVFHTALVDTVGVAYAGSAAEGSRLTRAAAGPLSPGPSLVLGTADRVSALDAGLLNGVSAHALDYDDTNAIMGGHPSAVLIPAALALAEERGSSAGQVAEAYAAGYEAVIRISRAVGTSHWDKGWHSTPTLGVLGAAATGARLLGLSPQRCATALAIAASSAAGLQANIGTMVKPLHVGRAVREGLFAARLAAQGCTANPRALEEPRGFLDLYSGPGRYELAAAVPGAGDSTLEINRCSNTVKEHECCGSTHSALEAAIALHRKRRFAPEDVERIDIVVDRRCLPHTDRPVLPEPLAGKFSLQYVVARALLEGGIDSAHFEDEAYLSPRIRQLMNRTRVSVAAASWSGDVRVPAEVTVFTVTGGVLRHMAEDSPVGRTEVLHPPHLWEKFSQCVGRVVGQADVSRVVSVLERFADFADVRDATRVLEVCRPTERGRPGSPAAGRGRS</sequence>
<evidence type="ECO:0000259" key="3">
    <source>
        <dbReference type="Pfam" id="PF19305"/>
    </source>
</evidence>
<evidence type="ECO:0000313" key="4">
    <source>
        <dbReference type="EMBL" id="WEB39563.1"/>
    </source>
</evidence>
<accession>A0ABY8A3M7</accession>
<comment type="similarity">
    <text evidence="1">Belongs to the PrpD family.</text>
</comment>
<dbReference type="Pfam" id="PF03972">
    <property type="entry name" value="MmgE_PrpD_N"/>
    <property type="match status" value="1"/>
</dbReference>
<dbReference type="InterPro" id="IPR045337">
    <property type="entry name" value="MmgE_PrpD_C"/>
</dbReference>
<evidence type="ECO:0000313" key="5">
    <source>
        <dbReference type="Proteomes" id="UP001218629"/>
    </source>
</evidence>
<protein>
    <submittedName>
        <fullName evidence="4">MmgE/PrpD family protein</fullName>
    </submittedName>
</protein>
<gene>
    <name evidence="4" type="ORF">MOV08_09970</name>
</gene>
<dbReference type="InterPro" id="IPR042188">
    <property type="entry name" value="MmgE/PrpD_sf_2"/>
</dbReference>
<reference evidence="4 5" key="1">
    <citation type="submission" date="2022-03" db="EMBL/GenBank/DDBJ databases">
        <title>Streptomyces yunnanensis P86,complete genome.</title>
        <authorList>
            <person name="Chen S."/>
            <person name="Zhang Q."/>
        </authorList>
    </citation>
    <scope>NUCLEOTIDE SEQUENCE [LARGE SCALE GENOMIC DNA]</scope>
    <source>
        <strain evidence="4 5">P86</strain>
    </source>
</reference>
<dbReference type="Gene3D" id="1.10.4100.10">
    <property type="entry name" value="2-methylcitrate dehydratase PrpD"/>
    <property type="match status" value="1"/>
</dbReference>
<proteinExistence type="inferred from homology"/>
<organism evidence="4 5">
    <name type="scientific">Streptomyces yunnanensis</name>
    <dbReference type="NCBI Taxonomy" id="156453"/>
    <lineage>
        <taxon>Bacteria</taxon>
        <taxon>Bacillati</taxon>
        <taxon>Actinomycetota</taxon>
        <taxon>Actinomycetes</taxon>
        <taxon>Kitasatosporales</taxon>
        <taxon>Streptomycetaceae</taxon>
        <taxon>Streptomyces</taxon>
    </lineage>
</organism>
<feature type="domain" description="MmgE/PrpD N-terminal" evidence="2">
    <location>
        <begin position="18"/>
        <end position="253"/>
    </location>
</feature>
<dbReference type="Proteomes" id="UP001218629">
    <property type="component" value="Chromosome"/>
</dbReference>
<keyword evidence="5" id="KW-1185">Reference proteome</keyword>
<dbReference type="RefSeq" id="WP_275307106.1">
    <property type="nucleotide sequence ID" value="NZ_CP095749.1"/>
</dbReference>
<dbReference type="PANTHER" id="PTHR16943">
    <property type="entry name" value="2-METHYLCITRATE DEHYDRATASE-RELATED"/>
    <property type="match status" value="1"/>
</dbReference>
<evidence type="ECO:0000259" key="2">
    <source>
        <dbReference type="Pfam" id="PF03972"/>
    </source>
</evidence>
<dbReference type="InterPro" id="IPR036148">
    <property type="entry name" value="MmgE/PrpD_sf"/>
</dbReference>
<dbReference type="PANTHER" id="PTHR16943:SF8">
    <property type="entry name" value="2-METHYLCITRATE DEHYDRATASE"/>
    <property type="match status" value="1"/>
</dbReference>
<evidence type="ECO:0000256" key="1">
    <source>
        <dbReference type="ARBA" id="ARBA00006174"/>
    </source>
</evidence>
<dbReference type="InterPro" id="IPR045336">
    <property type="entry name" value="MmgE_PrpD_N"/>
</dbReference>
<feature type="domain" description="MmgE/PrpD C-terminal" evidence="3">
    <location>
        <begin position="278"/>
        <end position="437"/>
    </location>
</feature>